<accession>A0A9N9GDC5</accession>
<evidence type="ECO:0000313" key="2">
    <source>
        <dbReference type="Proteomes" id="UP000789396"/>
    </source>
</evidence>
<name>A0A9N9GDC5_9GLOM</name>
<dbReference type="OrthoDB" id="2427869at2759"/>
<gene>
    <name evidence="1" type="ORF">RFULGI_LOCUS6361</name>
</gene>
<evidence type="ECO:0000313" key="1">
    <source>
        <dbReference type="EMBL" id="CAG8594490.1"/>
    </source>
</evidence>
<proteinExistence type="predicted"/>
<dbReference type="AlphaFoldDB" id="A0A9N9GDC5"/>
<dbReference type="EMBL" id="CAJVPZ010008116">
    <property type="protein sequence ID" value="CAG8594490.1"/>
    <property type="molecule type" value="Genomic_DNA"/>
</dbReference>
<comment type="caution">
    <text evidence="1">The sequence shown here is derived from an EMBL/GenBank/DDBJ whole genome shotgun (WGS) entry which is preliminary data.</text>
</comment>
<organism evidence="1 2">
    <name type="scientific">Racocetra fulgida</name>
    <dbReference type="NCBI Taxonomy" id="60492"/>
    <lineage>
        <taxon>Eukaryota</taxon>
        <taxon>Fungi</taxon>
        <taxon>Fungi incertae sedis</taxon>
        <taxon>Mucoromycota</taxon>
        <taxon>Glomeromycotina</taxon>
        <taxon>Glomeromycetes</taxon>
        <taxon>Diversisporales</taxon>
        <taxon>Gigasporaceae</taxon>
        <taxon>Racocetra</taxon>
    </lineage>
</organism>
<protein>
    <submittedName>
        <fullName evidence="1">2923_t:CDS:1</fullName>
    </submittedName>
</protein>
<dbReference type="Proteomes" id="UP000789396">
    <property type="component" value="Unassembled WGS sequence"/>
</dbReference>
<sequence>MPTIELNCLIHGDTPDVANIFSVEVDVEKLNILFDDLNIKKKLGGKILIEMDKISKYFPHELDKKYIHIIIELPGYQLTFKNCVKRKELVPMDKIILKKIFSS</sequence>
<keyword evidence="2" id="KW-1185">Reference proteome</keyword>
<reference evidence="1" key="1">
    <citation type="submission" date="2021-06" db="EMBL/GenBank/DDBJ databases">
        <authorList>
            <person name="Kallberg Y."/>
            <person name="Tangrot J."/>
            <person name="Rosling A."/>
        </authorList>
    </citation>
    <scope>NUCLEOTIDE SEQUENCE</scope>
    <source>
        <strain evidence="1">IN212</strain>
    </source>
</reference>